<sequence length="143" mass="16519">MPFIKIWIHCVWATKNRSAIMDHDVRTNLFSHIANYAGNQGIFIDRINGSNDHVHLLISLGSNQNIASVIQTIKGESSCWMNKSGMLPFRFAWQDDYFAVSVSESQLDTVRAYIDAQVEHHRVKTFADEYQEFIEKFGFADRF</sequence>
<evidence type="ECO:0000259" key="1">
    <source>
        <dbReference type="SMART" id="SM01321"/>
    </source>
</evidence>
<proteinExistence type="predicted"/>
<dbReference type="EMBL" id="CP017305">
    <property type="protein sequence ID" value="AOS84469.1"/>
    <property type="molecule type" value="Genomic_DNA"/>
</dbReference>
<dbReference type="SUPFAM" id="SSF143422">
    <property type="entry name" value="Transposase IS200-like"/>
    <property type="match status" value="1"/>
</dbReference>
<organism evidence="2 3">
    <name type="scientific">Chlorobaculum limnaeum</name>
    <dbReference type="NCBI Taxonomy" id="274537"/>
    <lineage>
        <taxon>Bacteria</taxon>
        <taxon>Pseudomonadati</taxon>
        <taxon>Chlorobiota</taxon>
        <taxon>Chlorobiia</taxon>
        <taxon>Chlorobiales</taxon>
        <taxon>Chlorobiaceae</taxon>
        <taxon>Chlorobaculum</taxon>
    </lineage>
</organism>
<dbReference type="Gene3D" id="3.30.70.1290">
    <property type="entry name" value="Transposase IS200-like"/>
    <property type="match status" value="1"/>
</dbReference>
<dbReference type="GO" id="GO:0004803">
    <property type="term" value="F:transposase activity"/>
    <property type="evidence" value="ECO:0007669"/>
    <property type="project" value="InterPro"/>
</dbReference>
<evidence type="ECO:0000313" key="2">
    <source>
        <dbReference type="EMBL" id="AOS84469.1"/>
    </source>
</evidence>
<dbReference type="PANTHER" id="PTHR33360:SF2">
    <property type="entry name" value="TRANSPOSASE FOR INSERTION SEQUENCE ELEMENT IS200"/>
    <property type="match status" value="1"/>
</dbReference>
<dbReference type="PANTHER" id="PTHR33360">
    <property type="entry name" value="TRANSPOSASE FOR INSERTION SEQUENCE ELEMENT IS200"/>
    <property type="match status" value="1"/>
</dbReference>
<feature type="domain" description="Transposase IS200-like" evidence="1">
    <location>
        <begin position="3"/>
        <end position="117"/>
    </location>
</feature>
<dbReference type="SMART" id="SM01321">
    <property type="entry name" value="Y1_Tnp"/>
    <property type="match status" value="1"/>
</dbReference>
<evidence type="ECO:0000313" key="3">
    <source>
        <dbReference type="Proteomes" id="UP000095185"/>
    </source>
</evidence>
<accession>A0A1D8D9B3</accession>
<dbReference type="KEGG" id="clz:BIU88_10195"/>
<dbReference type="OrthoDB" id="9797997at2"/>
<keyword evidence="3" id="KW-1185">Reference proteome</keyword>
<dbReference type="Proteomes" id="UP000095185">
    <property type="component" value="Chromosome"/>
</dbReference>
<dbReference type="GO" id="GO:0006313">
    <property type="term" value="P:DNA transposition"/>
    <property type="evidence" value="ECO:0007669"/>
    <property type="project" value="InterPro"/>
</dbReference>
<gene>
    <name evidence="2" type="ORF">BIU88_10195</name>
</gene>
<dbReference type="RefSeq" id="WP_069810661.1">
    <property type="nucleotide sequence ID" value="NZ_CP017305.1"/>
</dbReference>
<dbReference type="NCBIfam" id="NF033573">
    <property type="entry name" value="transpos_IS200"/>
    <property type="match status" value="1"/>
</dbReference>
<reference evidence="2" key="1">
    <citation type="submission" date="2016-09" db="EMBL/GenBank/DDBJ databases">
        <title>Genome sequence of Chlorobaculum limnaeum.</title>
        <authorList>
            <person name="Liu Z."/>
            <person name="Tank M."/>
            <person name="Bryant D.A."/>
        </authorList>
    </citation>
    <scope>NUCLEOTIDE SEQUENCE [LARGE SCALE GENOMIC DNA]</scope>
    <source>
        <strain evidence="2">DSM 1677</strain>
    </source>
</reference>
<dbReference type="AlphaFoldDB" id="A0A1D8D9B3"/>
<dbReference type="InterPro" id="IPR036515">
    <property type="entry name" value="Transposase_17_sf"/>
</dbReference>
<protein>
    <submittedName>
        <fullName evidence="2">Transposase</fullName>
    </submittedName>
</protein>
<dbReference type="Pfam" id="PF01797">
    <property type="entry name" value="Y1_Tnp"/>
    <property type="match status" value="1"/>
</dbReference>
<dbReference type="InterPro" id="IPR002686">
    <property type="entry name" value="Transposase_17"/>
</dbReference>
<dbReference type="GO" id="GO:0003677">
    <property type="term" value="F:DNA binding"/>
    <property type="evidence" value="ECO:0007669"/>
    <property type="project" value="InterPro"/>
</dbReference>
<name>A0A1D8D9B3_CHLLM</name>